<dbReference type="Gene3D" id="3.40.50.720">
    <property type="entry name" value="NAD(P)-binding Rossmann-like Domain"/>
    <property type="match status" value="1"/>
</dbReference>
<dbReference type="Proteomes" id="UP000195569">
    <property type="component" value="Unassembled WGS sequence"/>
</dbReference>
<sequence>MRQINVAVVGAGVIGKRHIREIANNDQCRLAAIVDPSPEAAAHAASQGVPLHRDYRELLEEDRIDAVIVCTPNGTHVEVGTACISRSIPVLVEKPIADDLASARAFADASRVARVPVLVGHHRRHNPAVRAAKKAIVEGCIGDVVAANVMCLAYKPEAYFAVPWRRRAGGGPILINMIHEIDLIRHLCGEVVTVQAASTNRTRGYEVEDSAACTLELESGTVANISLSDTAASPWNWDTAAGEDRQLFDYRPVPTHFFAGTDGALSLPDCALWSYVGEKGRDRPIHEQRISMEEGNVYANQLRHFVDVVRGTAEPLTSAQDATQTLAVTLAVMEAAQTGRKIDLRTDARFKAVGGAT</sequence>
<dbReference type="Gene3D" id="3.30.360.10">
    <property type="entry name" value="Dihydrodipicolinate Reductase, domain 2"/>
    <property type="match status" value="1"/>
</dbReference>
<dbReference type="SUPFAM" id="SSF55347">
    <property type="entry name" value="Glyceraldehyde-3-phosphate dehydrogenase-like, C-terminal domain"/>
    <property type="match status" value="1"/>
</dbReference>
<evidence type="ECO:0000313" key="4">
    <source>
        <dbReference type="Proteomes" id="UP000195569"/>
    </source>
</evidence>
<dbReference type="OrthoDB" id="8565814at2"/>
<protein>
    <submittedName>
        <fullName evidence="3">Oxidoreductase domain protein</fullName>
    </submittedName>
</protein>
<dbReference type="InterPro" id="IPR051450">
    <property type="entry name" value="Gfo/Idh/MocA_Oxidoreductases"/>
</dbReference>
<dbReference type="PANTHER" id="PTHR43377:SF8">
    <property type="entry name" value="BLR3664 PROTEIN"/>
    <property type="match status" value="1"/>
</dbReference>
<name>A0A1N7SWW0_9BURK</name>
<feature type="domain" description="GFO/IDH/MocA-like oxidoreductase" evidence="2">
    <location>
        <begin position="129"/>
        <end position="234"/>
    </location>
</feature>
<comment type="caution">
    <text evidence="3">The sequence shown here is derived from an EMBL/GenBank/DDBJ whole genome shotgun (WGS) entry which is preliminary data.</text>
</comment>
<dbReference type="InterPro" id="IPR055170">
    <property type="entry name" value="GFO_IDH_MocA-like_dom"/>
</dbReference>
<gene>
    <name evidence="3" type="ORF">BN2476_1460016</name>
</gene>
<evidence type="ECO:0000259" key="2">
    <source>
        <dbReference type="Pfam" id="PF22725"/>
    </source>
</evidence>
<accession>A0A1N7SWW0</accession>
<dbReference type="GO" id="GO:0000166">
    <property type="term" value="F:nucleotide binding"/>
    <property type="evidence" value="ECO:0007669"/>
    <property type="project" value="InterPro"/>
</dbReference>
<evidence type="ECO:0000259" key="1">
    <source>
        <dbReference type="Pfam" id="PF01408"/>
    </source>
</evidence>
<feature type="domain" description="Gfo/Idh/MocA-like oxidoreductase N-terminal" evidence="1">
    <location>
        <begin position="4"/>
        <end position="121"/>
    </location>
</feature>
<dbReference type="InterPro" id="IPR036291">
    <property type="entry name" value="NAD(P)-bd_dom_sf"/>
</dbReference>
<dbReference type="InterPro" id="IPR000683">
    <property type="entry name" value="Gfo/Idh/MocA-like_OxRdtase_N"/>
</dbReference>
<organism evidence="3 4">
    <name type="scientific">Paraburkholderia piptadeniae</name>
    <dbReference type="NCBI Taxonomy" id="1701573"/>
    <lineage>
        <taxon>Bacteria</taxon>
        <taxon>Pseudomonadati</taxon>
        <taxon>Pseudomonadota</taxon>
        <taxon>Betaproteobacteria</taxon>
        <taxon>Burkholderiales</taxon>
        <taxon>Burkholderiaceae</taxon>
        <taxon>Paraburkholderia</taxon>
    </lineage>
</organism>
<reference evidence="3" key="1">
    <citation type="submission" date="2016-12" db="EMBL/GenBank/DDBJ databases">
        <authorList>
            <person name="Moulin L."/>
        </authorList>
    </citation>
    <scope>NUCLEOTIDE SEQUENCE [LARGE SCALE GENOMIC DNA]</scope>
    <source>
        <strain evidence="3">STM 7183</strain>
    </source>
</reference>
<dbReference type="SUPFAM" id="SSF51735">
    <property type="entry name" value="NAD(P)-binding Rossmann-fold domains"/>
    <property type="match status" value="1"/>
</dbReference>
<dbReference type="Pfam" id="PF01408">
    <property type="entry name" value="GFO_IDH_MocA"/>
    <property type="match status" value="1"/>
</dbReference>
<evidence type="ECO:0000313" key="3">
    <source>
        <dbReference type="EMBL" id="SIT51842.1"/>
    </source>
</evidence>
<dbReference type="RefSeq" id="WP_087740218.1">
    <property type="nucleotide sequence ID" value="NZ_CYGY02000146.1"/>
</dbReference>
<dbReference type="Pfam" id="PF22725">
    <property type="entry name" value="GFO_IDH_MocA_C3"/>
    <property type="match status" value="1"/>
</dbReference>
<dbReference type="EMBL" id="CYGY02000146">
    <property type="protein sequence ID" value="SIT51842.1"/>
    <property type="molecule type" value="Genomic_DNA"/>
</dbReference>
<keyword evidence="4" id="KW-1185">Reference proteome</keyword>
<proteinExistence type="predicted"/>
<dbReference type="PANTHER" id="PTHR43377">
    <property type="entry name" value="BILIVERDIN REDUCTASE A"/>
    <property type="match status" value="1"/>
</dbReference>
<dbReference type="AlphaFoldDB" id="A0A1N7SWW0"/>